<evidence type="ECO:0000313" key="2">
    <source>
        <dbReference type="Proteomes" id="UP000252187"/>
    </source>
</evidence>
<organism evidence="1 2">
    <name type="scientific">Dietzia maris</name>
    <dbReference type="NCBI Taxonomy" id="37915"/>
    <lineage>
        <taxon>Bacteria</taxon>
        <taxon>Bacillati</taxon>
        <taxon>Actinomycetota</taxon>
        <taxon>Actinomycetes</taxon>
        <taxon>Mycobacteriales</taxon>
        <taxon>Dietziaceae</taxon>
        <taxon>Dietzia</taxon>
    </lineage>
</organism>
<reference evidence="1 2" key="1">
    <citation type="submission" date="2018-06" db="EMBL/GenBank/DDBJ databases">
        <title>Whole genome sequencing of four bacterial strains from South Shetland trench revealing bio-synthetic gene clusters.</title>
        <authorList>
            <person name="Abdel-Mageed W.M."/>
            <person name="Lehri B."/>
            <person name="Jarmusch S.A."/>
            <person name="Miranda K."/>
            <person name="Goodfellow M."/>
            <person name="Jaspars M."/>
            <person name="Karlyshev A.V."/>
        </authorList>
    </citation>
    <scope>NUCLEOTIDE SEQUENCE [LARGE SCALE GENOMIC DNA]</scope>
    <source>
        <strain evidence="1 2">SST1</strain>
    </source>
</reference>
<accession>A0A365PAT1</accession>
<gene>
    <name evidence="1" type="ORF">DQ226_07520</name>
</gene>
<comment type="caution">
    <text evidence="1">The sequence shown here is derived from an EMBL/GenBank/DDBJ whole genome shotgun (WGS) entry which is preliminary data.</text>
</comment>
<evidence type="ECO:0000313" key="1">
    <source>
        <dbReference type="EMBL" id="RBA37149.1"/>
    </source>
</evidence>
<protein>
    <submittedName>
        <fullName evidence="1">Uncharacterized protein</fullName>
    </submittedName>
</protein>
<dbReference type="EMBL" id="QNTT01000015">
    <property type="protein sequence ID" value="RBA37149.1"/>
    <property type="molecule type" value="Genomic_DNA"/>
</dbReference>
<name>A0A365PAT1_9ACTN</name>
<dbReference type="AlphaFoldDB" id="A0A365PAT1"/>
<proteinExistence type="predicted"/>
<dbReference type="Proteomes" id="UP000252187">
    <property type="component" value="Unassembled WGS sequence"/>
</dbReference>
<sequence>MTTTFDSRNDYVDLTEPCALADMAGDTKRYVAHKDADGVITLIPSGNLGERELFLLENPQLLAAVNRGIQDIQDGRYSVIEF</sequence>